<keyword evidence="2" id="KW-1185">Reference proteome</keyword>
<dbReference type="PANTHER" id="PTHR42695:SF5">
    <property type="entry name" value="GLUTAMINE AMIDOTRANSFERASE YLR126C-RELATED"/>
    <property type="match status" value="1"/>
</dbReference>
<dbReference type="Proteomes" id="UP001465668">
    <property type="component" value="Unassembled WGS sequence"/>
</dbReference>
<organism evidence="1 2">
    <name type="scientific">Seiridium cardinale</name>
    <dbReference type="NCBI Taxonomy" id="138064"/>
    <lineage>
        <taxon>Eukaryota</taxon>
        <taxon>Fungi</taxon>
        <taxon>Dikarya</taxon>
        <taxon>Ascomycota</taxon>
        <taxon>Pezizomycotina</taxon>
        <taxon>Sordariomycetes</taxon>
        <taxon>Xylariomycetidae</taxon>
        <taxon>Amphisphaeriales</taxon>
        <taxon>Sporocadaceae</taxon>
        <taxon>Seiridium</taxon>
    </lineage>
</organism>
<sequence length="205" mass="23115">MSAIRIAILIHTDDPIPLQMMRDSYRSIFDRVAPGSHIEFFNLLLSPELPSLSNDEQYDLIILGGGTYIPDPKTAWMQQLLAVTNIKLTSSGKDFFQRSLETGAFSLRLHEFHQRAVAAPPPGFCELAEGCQILLSENENILTFQGHPEMSRELMKLLLLSPKSRDSGYIGENTDMDETLLRRAEAEHDGLRIFQAVVKWAKSLE</sequence>
<dbReference type="EMBL" id="JARVKM010000013">
    <property type="protein sequence ID" value="KAK9778905.1"/>
    <property type="molecule type" value="Genomic_DNA"/>
</dbReference>
<dbReference type="Gene3D" id="3.40.50.880">
    <property type="match status" value="1"/>
</dbReference>
<comment type="caution">
    <text evidence="1">The sequence shown here is derived from an EMBL/GenBank/DDBJ whole genome shotgun (WGS) entry which is preliminary data.</text>
</comment>
<keyword evidence="1" id="KW-0315">Glutamine amidotransferase</keyword>
<gene>
    <name evidence="1" type="ORF">SCAR479_04141</name>
</gene>
<evidence type="ECO:0000313" key="1">
    <source>
        <dbReference type="EMBL" id="KAK9778905.1"/>
    </source>
</evidence>
<accession>A0ABR2XYM7</accession>
<protein>
    <submittedName>
        <fullName evidence="1">Glutamine amidotransferase domain-containing protein</fullName>
    </submittedName>
</protein>
<proteinExistence type="predicted"/>
<dbReference type="InterPro" id="IPR044992">
    <property type="entry name" value="ChyE-like"/>
</dbReference>
<evidence type="ECO:0000313" key="2">
    <source>
        <dbReference type="Proteomes" id="UP001465668"/>
    </source>
</evidence>
<dbReference type="InterPro" id="IPR029062">
    <property type="entry name" value="Class_I_gatase-like"/>
</dbReference>
<dbReference type="SUPFAM" id="SSF52317">
    <property type="entry name" value="Class I glutamine amidotransferase-like"/>
    <property type="match status" value="1"/>
</dbReference>
<dbReference type="PANTHER" id="PTHR42695">
    <property type="entry name" value="GLUTAMINE AMIDOTRANSFERASE YLR126C-RELATED"/>
    <property type="match status" value="1"/>
</dbReference>
<name>A0ABR2XYM7_9PEZI</name>
<reference evidence="1 2" key="1">
    <citation type="submission" date="2024-02" db="EMBL/GenBank/DDBJ databases">
        <title>First draft genome assembly of two strains of Seiridium cardinale.</title>
        <authorList>
            <person name="Emiliani G."/>
            <person name="Scali E."/>
        </authorList>
    </citation>
    <scope>NUCLEOTIDE SEQUENCE [LARGE SCALE GENOMIC DNA]</scope>
    <source>
        <strain evidence="1 2">BM-138-000479</strain>
    </source>
</reference>